<dbReference type="RefSeq" id="WP_380138319.1">
    <property type="nucleotide sequence ID" value="NZ_JBHLUI010000009.1"/>
</dbReference>
<evidence type="ECO:0000313" key="1">
    <source>
        <dbReference type="EMBL" id="MFB9376454.1"/>
    </source>
</evidence>
<protein>
    <submittedName>
        <fullName evidence="1">Uncharacterized protein</fullName>
    </submittedName>
</protein>
<evidence type="ECO:0000313" key="2">
    <source>
        <dbReference type="Proteomes" id="UP001589748"/>
    </source>
</evidence>
<accession>A0ABV5LQW5</accession>
<sequence>MSSLPCDPDTLATELSRPLVPSDRHRLTVERLDLLPGGDVDSGLLVLHVRAAADPAAATERWQVRLPLSPSMLDPRMAHDAFVLTLRANLEEWWMTRNHDPRTAAWARRVSPPTP</sequence>
<name>A0ABV5LQW5_9ACTN</name>
<proteinExistence type="predicted"/>
<keyword evidence="2" id="KW-1185">Reference proteome</keyword>
<gene>
    <name evidence="1" type="ORF">ACFFVI_05690</name>
</gene>
<reference evidence="1 2" key="1">
    <citation type="submission" date="2024-09" db="EMBL/GenBank/DDBJ databases">
        <authorList>
            <person name="Sun Q."/>
            <person name="Mori K."/>
        </authorList>
    </citation>
    <scope>NUCLEOTIDE SEQUENCE [LARGE SCALE GENOMIC DNA]</scope>
    <source>
        <strain evidence="1 2">TISTR 1856</strain>
    </source>
</reference>
<organism evidence="1 2">
    <name type="scientific">Kineococcus gynurae</name>
    <dbReference type="NCBI Taxonomy" id="452979"/>
    <lineage>
        <taxon>Bacteria</taxon>
        <taxon>Bacillati</taxon>
        <taxon>Actinomycetota</taxon>
        <taxon>Actinomycetes</taxon>
        <taxon>Kineosporiales</taxon>
        <taxon>Kineosporiaceae</taxon>
        <taxon>Kineococcus</taxon>
    </lineage>
</organism>
<comment type="caution">
    <text evidence="1">The sequence shown here is derived from an EMBL/GenBank/DDBJ whole genome shotgun (WGS) entry which is preliminary data.</text>
</comment>
<dbReference type="Proteomes" id="UP001589748">
    <property type="component" value="Unassembled WGS sequence"/>
</dbReference>
<dbReference type="EMBL" id="JBHMDM010000003">
    <property type="protein sequence ID" value="MFB9376454.1"/>
    <property type="molecule type" value="Genomic_DNA"/>
</dbReference>